<feature type="transmembrane region" description="Helical" evidence="1">
    <location>
        <begin position="33"/>
        <end position="53"/>
    </location>
</feature>
<dbReference type="PANTHER" id="PTHR36124">
    <property type="match status" value="1"/>
</dbReference>
<dbReference type="GO" id="GO:0016491">
    <property type="term" value="F:oxidoreductase activity"/>
    <property type="evidence" value="ECO:0007669"/>
    <property type="project" value="InterPro"/>
</dbReference>
<dbReference type="AlphaFoldDB" id="A0AAE0DJF3"/>
<keyword evidence="1" id="KW-0812">Transmembrane</keyword>
<gene>
    <name evidence="2" type="ORF">OEA41_005608</name>
</gene>
<dbReference type="Proteomes" id="UP001276659">
    <property type="component" value="Unassembled WGS sequence"/>
</dbReference>
<dbReference type="EMBL" id="JASNWA010000007">
    <property type="protein sequence ID" value="KAK3172287.1"/>
    <property type="molecule type" value="Genomic_DNA"/>
</dbReference>
<keyword evidence="1" id="KW-1133">Transmembrane helix</keyword>
<keyword evidence="3" id="KW-1185">Reference proteome</keyword>
<evidence type="ECO:0000256" key="1">
    <source>
        <dbReference type="SAM" id="Phobius"/>
    </source>
</evidence>
<evidence type="ECO:0000313" key="2">
    <source>
        <dbReference type="EMBL" id="KAK3172287.1"/>
    </source>
</evidence>
<reference evidence="2" key="1">
    <citation type="submission" date="2022-11" db="EMBL/GenBank/DDBJ databases">
        <title>Chromosomal genome sequence assembly and mating type (MAT) locus characterization of the leprose asexual lichenized fungus Lepraria neglecta (Nyl.) Erichsen.</title>
        <authorList>
            <person name="Allen J.L."/>
            <person name="Pfeffer B."/>
        </authorList>
    </citation>
    <scope>NUCLEOTIDE SEQUENCE</scope>
    <source>
        <strain evidence="2">Allen 5258</strain>
    </source>
</reference>
<keyword evidence="1" id="KW-0472">Membrane</keyword>
<name>A0AAE0DJF3_9LECA</name>
<dbReference type="InterPro" id="IPR046366">
    <property type="entry name" value="MPAB"/>
</dbReference>
<sequence length="274" mass="30785">MTIFTAGPANSGLGVINSSMHGVDAPMTQGENYAFSTILVIALSTLIGYMLLVSSLRYRNLEMIKHKYGFANDEHSYKNMSVETAQEIYRNIAAWDMPFAFEFGWIINLLRPRNAMRSSKSRVDVNVIFSDAMVDAILFTAPEFLKPFGRKCIIAILDKDWGPFALTFRLRGKPILAQQYGSDGVRFESMGAKRNNPDLQTKTEARVCEQARELMNGPWGYRAKVNYQPWSFVVDQEMGPGYGSEANAYTGGQLMRLLGLDEYLETFHISLAPS</sequence>
<accession>A0AAE0DJF3</accession>
<organism evidence="2 3">
    <name type="scientific">Lepraria neglecta</name>
    <dbReference type="NCBI Taxonomy" id="209136"/>
    <lineage>
        <taxon>Eukaryota</taxon>
        <taxon>Fungi</taxon>
        <taxon>Dikarya</taxon>
        <taxon>Ascomycota</taxon>
        <taxon>Pezizomycotina</taxon>
        <taxon>Lecanoromycetes</taxon>
        <taxon>OSLEUM clade</taxon>
        <taxon>Lecanoromycetidae</taxon>
        <taxon>Lecanorales</taxon>
        <taxon>Lecanorineae</taxon>
        <taxon>Stereocaulaceae</taxon>
        <taxon>Lepraria</taxon>
    </lineage>
</organism>
<proteinExistence type="predicted"/>
<evidence type="ECO:0000313" key="3">
    <source>
        <dbReference type="Proteomes" id="UP001276659"/>
    </source>
</evidence>
<comment type="caution">
    <text evidence="2">The sequence shown here is derived from an EMBL/GenBank/DDBJ whole genome shotgun (WGS) entry which is preliminary data.</text>
</comment>
<dbReference type="PANTHER" id="PTHR36124:SF1">
    <property type="entry name" value="ER-BOUND OXYGENASE MPAB_MPAB'_RUBBER OXYGENASE CATALYTIC DOMAIN-CONTAINING PROTEIN"/>
    <property type="match status" value="1"/>
</dbReference>
<protein>
    <submittedName>
        <fullName evidence="2">Uncharacterized protein</fullName>
    </submittedName>
</protein>